<dbReference type="InterPro" id="IPR017970">
    <property type="entry name" value="Homeobox_CS"/>
</dbReference>
<feature type="region of interest" description="Disordered" evidence="11">
    <location>
        <begin position="184"/>
        <end position="213"/>
    </location>
</feature>
<evidence type="ECO:0000256" key="9">
    <source>
        <dbReference type="PROSITE-ProRule" id="PRU00108"/>
    </source>
</evidence>
<dbReference type="EMBL" id="LC350093">
    <property type="protein sequence ID" value="BBC20844.1"/>
    <property type="molecule type" value="mRNA"/>
</dbReference>
<dbReference type="PANTHER" id="PTHR24339:SF67">
    <property type="entry name" value="GNOT1 HOMEODOMAIN PROTEIN-RELATED"/>
    <property type="match status" value="1"/>
</dbReference>
<proteinExistence type="evidence at transcript level"/>
<dbReference type="GO" id="GO:0030182">
    <property type="term" value="P:neuron differentiation"/>
    <property type="evidence" value="ECO:0007669"/>
    <property type="project" value="TreeGrafter"/>
</dbReference>
<evidence type="ECO:0000256" key="4">
    <source>
        <dbReference type="ARBA" id="ARBA00023015"/>
    </source>
</evidence>
<evidence type="ECO:0000256" key="8">
    <source>
        <dbReference type="ARBA" id="ARBA00023242"/>
    </source>
</evidence>
<keyword evidence="7" id="KW-0804">Transcription</keyword>
<dbReference type="SUPFAM" id="SSF46689">
    <property type="entry name" value="Homeodomain-like"/>
    <property type="match status" value="1"/>
</dbReference>
<dbReference type="FunFam" id="1.10.10.60:FF:000450">
    <property type="entry name" value="Homeobox protein notochord"/>
    <property type="match status" value="1"/>
</dbReference>
<keyword evidence="6 9" id="KW-0371">Homeobox</keyword>
<evidence type="ECO:0000256" key="11">
    <source>
        <dbReference type="SAM" id="MobiDB-lite"/>
    </source>
</evidence>
<keyword evidence="2" id="KW-0217">Developmental protein</keyword>
<gene>
    <name evidence="13" type="primary">Noto2</name>
</gene>
<evidence type="ECO:0000256" key="1">
    <source>
        <dbReference type="ARBA" id="ARBA00004123"/>
    </source>
</evidence>
<feature type="compositionally biased region" description="Low complexity" evidence="11">
    <location>
        <begin position="86"/>
        <end position="98"/>
    </location>
</feature>
<dbReference type="AlphaFoldDB" id="A0A2Z5WPT1"/>
<dbReference type="InterPro" id="IPR020479">
    <property type="entry name" value="HD_metazoa"/>
</dbReference>
<evidence type="ECO:0000256" key="10">
    <source>
        <dbReference type="RuleBase" id="RU000682"/>
    </source>
</evidence>
<evidence type="ECO:0000256" key="6">
    <source>
        <dbReference type="ARBA" id="ARBA00023155"/>
    </source>
</evidence>
<name>A0A2Z5WPT1_PARTP</name>
<dbReference type="CDD" id="cd00086">
    <property type="entry name" value="homeodomain"/>
    <property type="match status" value="1"/>
</dbReference>
<feature type="region of interest" description="Disordered" evidence="11">
    <location>
        <begin position="86"/>
        <end position="112"/>
    </location>
</feature>
<dbReference type="InterPro" id="IPR050877">
    <property type="entry name" value="EMX-VAX-Noto_Homeobox_TFs"/>
</dbReference>
<dbReference type="InterPro" id="IPR001356">
    <property type="entry name" value="HD"/>
</dbReference>
<accession>A0A2Z5WPT1</accession>
<dbReference type="GO" id="GO:0007417">
    <property type="term" value="P:central nervous system development"/>
    <property type="evidence" value="ECO:0007669"/>
    <property type="project" value="TreeGrafter"/>
</dbReference>
<dbReference type="PROSITE" id="PS50071">
    <property type="entry name" value="HOMEOBOX_2"/>
    <property type="match status" value="1"/>
</dbReference>
<dbReference type="PROSITE" id="PS00027">
    <property type="entry name" value="HOMEOBOX_1"/>
    <property type="match status" value="1"/>
</dbReference>
<organism evidence="13">
    <name type="scientific">Parasteatoda tepidariorum</name>
    <name type="common">Common house spider</name>
    <name type="synonym">Achaearanea tepidariorum</name>
    <dbReference type="NCBI Taxonomy" id="114398"/>
    <lineage>
        <taxon>Eukaryota</taxon>
        <taxon>Metazoa</taxon>
        <taxon>Ecdysozoa</taxon>
        <taxon>Arthropoda</taxon>
        <taxon>Chelicerata</taxon>
        <taxon>Arachnida</taxon>
        <taxon>Araneae</taxon>
        <taxon>Araneomorphae</taxon>
        <taxon>Entelegynae</taxon>
        <taxon>Araneoidea</taxon>
        <taxon>Theridiidae</taxon>
        <taxon>Parasteatoda</taxon>
    </lineage>
</organism>
<comment type="subcellular location">
    <subcellularLocation>
        <location evidence="1 9 10">Nucleus</location>
    </subcellularLocation>
</comment>
<sequence length="213" mass="24502">MTGARAAPKISSRKLDFSIESILGLDKSDKFSPAVSRICEGDCREARLLTPKTSYSVATVYPDALEIDKKSRNDESDIDTRYTLLSSTSSNTKPSNSNHQKSPPHHGVGKAKRIRTIFTPDQLERLECEFERQQYMVGPERMYLASALNLSESQVKIWFQNRRIKWRKQHLEMQQARLAQLREAETVENNESDSDQTAKEQSPNHWEIMEDRN</sequence>
<feature type="domain" description="Homeobox" evidence="12">
    <location>
        <begin position="109"/>
        <end position="169"/>
    </location>
</feature>
<keyword evidence="3" id="KW-0678">Repressor</keyword>
<evidence type="ECO:0000259" key="12">
    <source>
        <dbReference type="PROSITE" id="PS50071"/>
    </source>
</evidence>
<evidence type="ECO:0000256" key="7">
    <source>
        <dbReference type="ARBA" id="ARBA00023163"/>
    </source>
</evidence>
<dbReference type="PANTHER" id="PTHR24339">
    <property type="entry name" value="HOMEOBOX PROTEIN EMX-RELATED"/>
    <property type="match status" value="1"/>
</dbReference>
<dbReference type="Pfam" id="PF00046">
    <property type="entry name" value="Homeodomain"/>
    <property type="match status" value="1"/>
</dbReference>
<dbReference type="Gene3D" id="1.10.10.60">
    <property type="entry name" value="Homeodomain-like"/>
    <property type="match status" value="1"/>
</dbReference>
<protein>
    <submittedName>
        <fullName evidence="13">Homeobox protein Noto2</fullName>
    </submittedName>
</protein>
<dbReference type="InterPro" id="IPR009057">
    <property type="entry name" value="Homeodomain-like_sf"/>
</dbReference>
<evidence type="ECO:0000256" key="5">
    <source>
        <dbReference type="ARBA" id="ARBA00023125"/>
    </source>
</evidence>
<evidence type="ECO:0000256" key="3">
    <source>
        <dbReference type="ARBA" id="ARBA00022491"/>
    </source>
</evidence>
<dbReference type="SMART" id="SM00389">
    <property type="entry name" value="HOX"/>
    <property type="match status" value="1"/>
</dbReference>
<feature type="compositionally biased region" description="Basic residues" evidence="11">
    <location>
        <begin position="102"/>
        <end position="112"/>
    </location>
</feature>
<feature type="DNA-binding region" description="Homeobox" evidence="9">
    <location>
        <begin position="111"/>
        <end position="170"/>
    </location>
</feature>
<dbReference type="GO" id="GO:0005634">
    <property type="term" value="C:nucleus"/>
    <property type="evidence" value="ECO:0007669"/>
    <property type="project" value="UniProtKB-SubCell"/>
</dbReference>
<reference evidence="13" key="1">
    <citation type="journal article" date="2018" name="Dev. Biol.">
        <title>A quantitative study of the diversity of stripe-forming processes in an arthropod cell-based field undergoing axis formation and growth.</title>
        <authorList>
            <person name="Hemmi N."/>
            <person name="Akiyama-Oda Y."/>
            <person name="Fujimoto K."/>
            <person name="Oda H."/>
        </authorList>
    </citation>
    <scope>NUCLEOTIDE SEQUENCE</scope>
</reference>
<keyword evidence="4" id="KW-0805">Transcription regulation</keyword>
<dbReference type="PRINTS" id="PR00024">
    <property type="entry name" value="HOMEOBOX"/>
</dbReference>
<keyword evidence="5 9" id="KW-0238">DNA-binding</keyword>
<dbReference type="GO" id="GO:0000981">
    <property type="term" value="F:DNA-binding transcription factor activity, RNA polymerase II-specific"/>
    <property type="evidence" value="ECO:0007669"/>
    <property type="project" value="InterPro"/>
</dbReference>
<evidence type="ECO:0000313" key="13">
    <source>
        <dbReference type="EMBL" id="BBC20844.1"/>
    </source>
</evidence>
<keyword evidence="8 9" id="KW-0539">Nucleus</keyword>
<dbReference type="GO" id="GO:0000978">
    <property type="term" value="F:RNA polymerase II cis-regulatory region sequence-specific DNA binding"/>
    <property type="evidence" value="ECO:0007669"/>
    <property type="project" value="TreeGrafter"/>
</dbReference>
<evidence type="ECO:0000256" key="2">
    <source>
        <dbReference type="ARBA" id="ARBA00022473"/>
    </source>
</evidence>
<dbReference type="OrthoDB" id="6159439at2759"/>